<dbReference type="PANTHER" id="PTHR22906:SF43">
    <property type="entry name" value="PROPERDIN"/>
    <property type="match status" value="1"/>
</dbReference>
<dbReference type="InterPro" id="IPR013320">
    <property type="entry name" value="ConA-like_dom_sf"/>
</dbReference>
<dbReference type="Pfam" id="PF00090">
    <property type="entry name" value="TSP_1"/>
    <property type="match status" value="2"/>
</dbReference>
<dbReference type="Pfam" id="PF00024">
    <property type="entry name" value="PAN_1"/>
    <property type="match status" value="1"/>
</dbReference>
<evidence type="ECO:0000256" key="1">
    <source>
        <dbReference type="ARBA" id="ARBA00004613"/>
    </source>
</evidence>
<dbReference type="InterPro" id="IPR002889">
    <property type="entry name" value="WSC_carb-bd"/>
</dbReference>
<dbReference type="AlphaFoldDB" id="A0A8K0EYL1"/>
<dbReference type="Proteomes" id="UP000838412">
    <property type="component" value="Chromosome 9"/>
</dbReference>
<keyword evidence="12" id="KW-1185">Reference proteome</keyword>
<accession>A0A8K0EYL1</accession>
<keyword evidence="3 8" id="KW-0732">Signal</keyword>
<dbReference type="InterPro" id="IPR036772">
    <property type="entry name" value="SRCR-like_dom_sf"/>
</dbReference>
<dbReference type="Pfam" id="PF01822">
    <property type="entry name" value="WSC"/>
    <property type="match status" value="1"/>
</dbReference>
<evidence type="ECO:0000256" key="5">
    <source>
        <dbReference type="ARBA" id="ARBA00023157"/>
    </source>
</evidence>
<sequence>MAAWCLFSGALVKLLLISGATAAFNPATNAFSRAVALDRTLVDIPHRLLCHELCLKDASCASFQYDQTSRECSISIRRDDLEEHPDDDVDDSLHDLSLDGLLPTSSDADSRSDCTSEPDACISGHLCQETCTYDGAMTCSCRSSTWDRDGCRSVDVGSWEEWQSWGDCSATCGGGTKTRTRTCSDQYGGNSCVGKSRETRACAETPCPVWSEWSSWTKCSRCGRSRARTRTCPSPGKCHGAPEEKSSCMGSRECATLVRLQRGLFVTDGWVEVWDQLNGYWRPLCGEWTEQNGRVACRHLGFKDVEEETTLDIMSLGCFNDTPSEKSPDEGSLYGPNTTSSSPADCLAFCRLRGFKYAAIRSGDICQCGRGYARNGEELPSMCNRLCTGDTTRTCGSKLNDHLNDVFTYAPLGNSMYFPMDEKRAHNGEIVGNPSVESQGGAGLIDGIVGKALYLNGNDQWAKSEQLDGSCLGSTDYCDDSFSLGLWIKLMDVPDGDRYYLSTGGHTKSSYGFSLWYNAEGGKGPGFNVRSREASCKTHFAIPVGVWIHLLLSWKKPCDVNIYINSTRVADPELKFEAPTELDDYDRYTAFAIGAPNNKETVRGVSGHAVMDELRFWDRKLDGKEIYQIMMHDLRMSADHYHPPPGSKVAKGEYKCTGEEPLLGMCEHEEDSSLADELCDASNLAFVRCVPYGRWDGWSAWSECTDGQTRRTRKCSTPSTHYDGDCTDSPGTGQQVKSCEVSTLK</sequence>
<dbReference type="InterPro" id="IPR052065">
    <property type="entry name" value="Compl_asym_regulator"/>
</dbReference>
<dbReference type="SUPFAM" id="SSF82895">
    <property type="entry name" value="TSP-1 type 1 repeat"/>
    <property type="match status" value="1"/>
</dbReference>
<evidence type="ECO:0000259" key="10">
    <source>
        <dbReference type="PROSITE" id="PS51212"/>
    </source>
</evidence>
<dbReference type="Gene3D" id="2.20.100.10">
    <property type="entry name" value="Thrombospondin type-1 (TSP1) repeat"/>
    <property type="match status" value="1"/>
</dbReference>
<feature type="domain" description="WSC" evidence="10">
    <location>
        <begin position="312"/>
        <end position="410"/>
    </location>
</feature>
<evidence type="ECO:0000259" key="9">
    <source>
        <dbReference type="PROSITE" id="PS50287"/>
    </source>
</evidence>
<feature type="signal peptide" evidence="8">
    <location>
        <begin position="1"/>
        <end position="22"/>
    </location>
</feature>
<evidence type="ECO:0000256" key="8">
    <source>
        <dbReference type="SAM" id="SignalP"/>
    </source>
</evidence>
<dbReference type="InterPro" id="IPR000884">
    <property type="entry name" value="TSP1_rpt"/>
</dbReference>
<dbReference type="Gene3D" id="3.10.250.10">
    <property type="entry name" value="SRCR-like domain"/>
    <property type="match status" value="1"/>
</dbReference>
<dbReference type="OrthoDB" id="16692at2759"/>
<dbReference type="SMART" id="SM00209">
    <property type="entry name" value="TSP1"/>
    <property type="match status" value="3"/>
</dbReference>
<evidence type="ECO:0000256" key="4">
    <source>
        <dbReference type="ARBA" id="ARBA00022737"/>
    </source>
</evidence>
<organism evidence="11 12">
    <name type="scientific">Branchiostoma lanceolatum</name>
    <name type="common">Common lancelet</name>
    <name type="synonym">Amphioxus lanceolatum</name>
    <dbReference type="NCBI Taxonomy" id="7740"/>
    <lineage>
        <taxon>Eukaryota</taxon>
        <taxon>Metazoa</taxon>
        <taxon>Chordata</taxon>
        <taxon>Cephalochordata</taxon>
        <taxon>Leptocardii</taxon>
        <taxon>Amphioxiformes</taxon>
        <taxon>Branchiostomatidae</taxon>
        <taxon>Branchiostoma</taxon>
    </lineage>
</organism>
<dbReference type="SUPFAM" id="SSF56487">
    <property type="entry name" value="SRCR-like"/>
    <property type="match status" value="1"/>
</dbReference>
<dbReference type="SUPFAM" id="SSF49899">
    <property type="entry name" value="Concanavalin A-like lectins/glucanases"/>
    <property type="match status" value="1"/>
</dbReference>
<proteinExistence type="predicted"/>
<name>A0A8K0EYL1_BRALA</name>
<reference evidence="11" key="1">
    <citation type="submission" date="2022-01" db="EMBL/GenBank/DDBJ databases">
        <authorList>
            <person name="Braso-Vives M."/>
        </authorList>
    </citation>
    <scope>NUCLEOTIDE SEQUENCE</scope>
</reference>
<evidence type="ECO:0000313" key="12">
    <source>
        <dbReference type="Proteomes" id="UP000838412"/>
    </source>
</evidence>
<dbReference type="PROSITE" id="PS50092">
    <property type="entry name" value="TSP1"/>
    <property type="match status" value="3"/>
</dbReference>
<feature type="domain" description="SRCR" evidence="9">
    <location>
        <begin position="258"/>
        <end position="384"/>
    </location>
</feature>
<evidence type="ECO:0000256" key="6">
    <source>
        <dbReference type="PROSITE-ProRule" id="PRU00196"/>
    </source>
</evidence>
<evidence type="ECO:0000256" key="7">
    <source>
        <dbReference type="SAM" id="MobiDB-lite"/>
    </source>
</evidence>
<dbReference type="PROSITE" id="PS51212">
    <property type="entry name" value="WSC"/>
    <property type="match status" value="1"/>
</dbReference>
<protein>
    <submittedName>
        <fullName evidence="11">HMCN1 protein</fullName>
    </submittedName>
</protein>
<comment type="subcellular location">
    <subcellularLocation>
        <location evidence="1">Secreted</location>
    </subcellularLocation>
</comment>
<dbReference type="PROSITE" id="PS50287">
    <property type="entry name" value="SRCR_2"/>
    <property type="match status" value="1"/>
</dbReference>
<feature type="chain" id="PRO_5035450511" evidence="8">
    <location>
        <begin position="23"/>
        <end position="745"/>
    </location>
</feature>
<comment type="caution">
    <text evidence="6">Lacks conserved residue(s) required for the propagation of feature annotation.</text>
</comment>
<dbReference type="PRINTS" id="PR01705">
    <property type="entry name" value="TSP1REPEAT"/>
</dbReference>
<dbReference type="InterPro" id="IPR036383">
    <property type="entry name" value="TSP1_rpt_sf"/>
</dbReference>
<dbReference type="EMBL" id="OV696694">
    <property type="protein sequence ID" value="CAH1273763.1"/>
    <property type="molecule type" value="Genomic_DNA"/>
</dbReference>
<gene>
    <name evidence="11" type="primary">HMCN1</name>
    <name evidence="11" type="ORF">BLAG_LOCUS24995</name>
</gene>
<dbReference type="InterPro" id="IPR003609">
    <property type="entry name" value="Pan_app"/>
</dbReference>
<feature type="compositionally biased region" description="Polar residues" evidence="7">
    <location>
        <begin position="729"/>
        <end position="745"/>
    </location>
</feature>
<dbReference type="InterPro" id="IPR001190">
    <property type="entry name" value="SRCR"/>
</dbReference>
<evidence type="ECO:0000256" key="3">
    <source>
        <dbReference type="ARBA" id="ARBA00022729"/>
    </source>
</evidence>
<feature type="region of interest" description="Disordered" evidence="7">
    <location>
        <begin position="710"/>
        <end position="745"/>
    </location>
</feature>
<keyword evidence="4" id="KW-0677">Repeat</keyword>
<dbReference type="FunFam" id="2.20.100.10:FF:000001">
    <property type="entry name" value="semaphorin-5A isoform X1"/>
    <property type="match status" value="1"/>
</dbReference>
<evidence type="ECO:0000256" key="2">
    <source>
        <dbReference type="ARBA" id="ARBA00022525"/>
    </source>
</evidence>
<dbReference type="Pfam" id="PF13385">
    <property type="entry name" value="Laminin_G_3"/>
    <property type="match status" value="1"/>
</dbReference>
<dbReference type="Gene3D" id="2.60.120.200">
    <property type="match status" value="1"/>
</dbReference>
<evidence type="ECO:0000313" key="11">
    <source>
        <dbReference type="EMBL" id="CAH1273763.1"/>
    </source>
</evidence>
<dbReference type="PANTHER" id="PTHR22906">
    <property type="entry name" value="PROPERDIN"/>
    <property type="match status" value="1"/>
</dbReference>
<keyword evidence="5" id="KW-1015">Disulfide bond</keyword>
<keyword evidence="2" id="KW-0964">Secreted</keyword>
<dbReference type="GO" id="GO:0016020">
    <property type="term" value="C:membrane"/>
    <property type="evidence" value="ECO:0007669"/>
    <property type="project" value="InterPro"/>
</dbReference>